<dbReference type="EMBL" id="RCYZ01000008">
    <property type="protein sequence ID" value="TPG62986.1"/>
    <property type="molecule type" value="Genomic_DNA"/>
</dbReference>
<dbReference type="SUPFAM" id="SSF56925">
    <property type="entry name" value="OMPA-like"/>
    <property type="match status" value="1"/>
</dbReference>
<feature type="signal peptide" evidence="1">
    <location>
        <begin position="1"/>
        <end position="34"/>
    </location>
</feature>
<keyword evidence="4" id="KW-1185">Reference proteome</keyword>
<reference evidence="3 4" key="1">
    <citation type="journal article" date="2019" name="Environ. Microbiol.">
        <title>Species interactions and distinct microbial communities in high Arctic permafrost affected cryosols are associated with the CH4 and CO2 gas fluxes.</title>
        <authorList>
            <person name="Altshuler I."/>
            <person name="Hamel J."/>
            <person name="Turney S."/>
            <person name="Magnuson E."/>
            <person name="Levesque R."/>
            <person name="Greer C."/>
            <person name="Whyte L.G."/>
        </authorList>
    </citation>
    <scope>NUCLEOTIDE SEQUENCE [LARGE SCALE GENOMIC DNA]</scope>
    <source>
        <strain evidence="3 4">S9.2P</strain>
    </source>
</reference>
<gene>
    <name evidence="3" type="ORF">EAH73_18180</name>
</gene>
<dbReference type="Pfam" id="PF13568">
    <property type="entry name" value="OMP_b-brl_2"/>
    <property type="match status" value="1"/>
</dbReference>
<comment type="caution">
    <text evidence="3">The sequence shown here is derived from an EMBL/GenBank/DDBJ whole genome shotgun (WGS) entry which is preliminary data.</text>
</comment>
<dbReference type="AlphaFoldDB" id="A0A502GPQ5"/>
<name>A0A502GPQ5_9BACT</name>
<dbReference type="InterPro" id="IPR011250">
    <property type="entry name" value="OMP/PagP_B-barrel"/>
</dbReference>
<evidence type="ECO:0000259" key="2">
    <source>
        <dbReference type="Pfam" id="PF13568"/>
    </source>
</evidence>
<evidence type="ECO:0000313" key="3">
    <source>
        <dbReference type="EMBL" id="TPG62986.1"/>
    </source>
</evidence>
<dbReference type="InterPro" id="IPR025665">
    <property type="entry name" value="Beta-barrel_OMP_2"/>
</dbReference>
<sequence length="220" mass="23483">MPSIFSTPILYPFRVKKTLLATALLAVTAAAAQAQSPSFGIKAGASLTNVVGSEAPAFDFKNKVGFHGGFVANLPLSDGFSIQPELLYSMKGYKVSGIDPFSGNPVNSRATLHYIDVPVLARINAGGLFFEAGPQFGYLVAAKFERDGNATTPSNSRSNRKDYKTVDFGYAAGLGYQLPAGPGIGLRYNGSFKNATDFYIGEGVRNSVFQLYLTYMFGGK</sequence>
<dbReference type="Proteomes" id="UP000317646">
    <property type="component" value="Unassembled WGS sequence"/>
</dbReference>
<organism evidence="3 4">
    <name type="scientific">Hymenobacter nivis</name>
    <dbReference type="NCBI Taxonomy" id="1850093"/>
    <lineage>
        <taxon>Bacteria</taxon>
        <taxon>Pseudomonadati</taxon>
        <taxon>Bacteroidota</taxon>
        <taxon>Cytophagia</taxon>
        <taxon>Cytophagales</taxon>
        <taxon>Hymenobacteraceae</taxon>
        <taxon>Hymenobacter</taxon>
    </lineage>
</organism>
<feature type="domain" description="Outer membrane protein beta-barrel" evidence="2">
    <location>
        <begin position="33"/>
        <end position="194"/>
    </location>
</feature>
<proteinExistence type="predicted"/>
<protein>
    <submittedName>
        <fullName evidence="3">PorT family protein</fullName>
    </submittedName>
</protein>
<keyword evidence="1" id="KW-0732">Signal</keyword>
<accession>A0A502GPQ5</accession>
<evidence type="ECO:0000256" key="1">
    <source>
        <dbReference type="SAM" id="SignalP"/>
    </source>
</evidence>
<feature type="chain" id="PRO_5021368923" evidence="1">
    <location>
        <begin position="35"/>
        <end position="220"/>
    </location>
</feature>
<evidence type="ECO:0000313" key="4">
    <source>
        <dbReference type="Proteomes" id="UP000317646"/>
    </source>
</evidence>